<evidence type="ECO:0000256" key="3">
    <source>
        <dbReference type="ARBA" id="ARBA00022475"/>
    </source>
</evidence>
<comment type="subcellular location">
    <subcellularLocation>
        <location evidence="1 7">Cell membrane</location>
        <topology evidence="1 7">Multi-pass membrane protein</topology>
    </subcellularLocation>
</comment>
<dbReference type="RefSeq" id="WP_225426419.1">
    <property type="nucleotide sequence ID" value="NZ_JQCE01000027.1"/>
</dbReference>
<evidence type="ECO:0000259" key="8">
    <source>
        <dbReference type="PROSITE" id="PS50928"/>
    </source>
</evidence>
<dbReference type="InterPro" id="IPR035906">
    <property type="entry name" value="MetI-like_sf"/>
</dbReference>
<feature type="domain" description="ABC transmembrane type-1" evidence="8">
    <location>
        <begin position="67"/>
        <end position="251"/>
    </location>
</feature>
<comment type="caution">
    <text evidence="9">The sequence shown here is derived from an EMBL/GenBank/DDBJ whole genome shotgun (WGS) entry which is preliminary data.</text>
</comment>
<dbReference type="Pfam" id="PF00528">
    <property type="entry name" value="BPD_transp_1"/>
    <property type="match status" value="1"/>
</dbReference>
<feature type="transmembrane region" description="Helical" evidence="7">
    <location>
        <begin position="71"/>
        <end position="93"/>
    </location>
</feature>
<comment type="similarity">
    <text evidence="7">Belongs to the binding-protein-dependent transport system permease family.</text>
</comment>
<name>A0A0R2MTW1_9LACO</name>
<evidence type="ECO:0000256" key="4">
    <source>
        <dbReference type="ARBA" id="ARBA00022692"/>
    </source>
</evidence>
<dbReference type="SUPFAM" id="SSF161098">
    <property type="entry name" value="MetI-like"/>
    <property type="match status" value="1"/>
</dbReference>
<keyword evidence="3" id="KW-1003">Cell membrane</keyword>
<dbReference type="GO" id="GO:0055085">
    <property type="term" value="P:transmembrane transport"/>
    <property type="evidence" value="ECO:0007669"/>
    <property type="project" value="InterPro"/>
</dbReference>
<feature type="transmembrane region" description="Helical" evidence="7">
    <location>
        <begin position="135"/>
        <end position="154"/>
    </location>
</feature>
<dbReference type="GO" id="GO:0005886">
    <property type="term" value="C:plasma membrane"/>
    <property type="evidence" value="ECO:0007669"/>
    <property type="project" value="UniProtKB-SubCell"/>
</dbReference>
<keyword evidence="5 7" id="KW-1133">Transmembrane helix</keyword>
<protein>
    <submittedName>
        <fullName evidence="9">Phosphonate ABC transporter, permease protein PhnE</fullName>
    </submittedName>
</protein>
<dbReference type="STRING" id="1293598.IV56_GL000687"/>
<dbReference type="PANTHER" id="PTHR30043:SF1">
    <property type="entry name" value="ABC TRANSPORT SYSTEM PERMEASE PROTEIN P69"/>
    <property type="match status" value="1"/>
</dbReference>
<dbReference type="EMBL" id="JQCE01000027">
    <property type="protein sequence ID" value="KRO16998.1"/>
    <property type="molecule type" value="Genomic_DNA"/>
</dbReference>
<dbReference type="PATRIC" id="fig|1293598.4.peg.731"/>
<proteinExistence type="inferred from homology"/>
<accession>A0A0R2MTW1</accession>
<evidence type="ECO:0000313" key="9">
    <source>
        <dbReference type="EMBL" id="KRO16998.1"/>
    </source>
</evidence>
<gene>
    <name evidence="9" type="ORF">IV56_GL000687</name>
</gene>
<feature type="transmembrane region" description="Helical" evidence="7">
    <location>
        <begin position="105"/>
        <end position="129"/>
    </location>
</feature>
<keyword evidence="4 7" id="KW-0812">Transmembrane</keyword>
<keyword evidence="6 7" id="KW-0472">Membrane</keyword>
<dbReference type="PANTHER" id="PTHR30043">
    <property type="entry name" value="PHOSPHONATES TRANSPORT SYSTEM PERMEASE PROTEIN"/>
    <property type="match status" value="1"/>
</dbReference>
<keyword evidence="10" id="KW-1185">Reference proteome</keyword>
<evidence type="ECO:0000256" key="2">
    <source>
        <dbReference type="ARBA" id="ARBA00022448"/>
    </source>
</evidence>
<dbReference type="AlphaFoldDB" id="A0A0R2MTW1"/>
<evidence type="ECO:0000256" key="6">
    <source>
        <dbReference type="ARBA" id="ARBA00023136"/>
    </source>
</evidence>
<reference evidence="9 10" key="1">
    <citation type="journal article" date="2015" name="Genome Announc.">
        <title>Expanding the biotechnology potential of lactobacilli through comparative genomics of 213 strains and associated genera.</title>
        <authorList>
            <person name="Sun Z."/>
            <person name="Harris H.M."/>
            <person name="McCann A."/>
            <person name="Guo C."/>
            <person name="Argimon S."/>
            <person name="Zhang W."/>
            <person name="Yang X."/>
            <person name="Jeffery I.B."/>
            <person name="Cooney J.C."/>
            <person name="Kagawa T.F."/>
            <person name="Liu W."/>
            <person name="Song Y."/>
            <person name="Salvetti E."/>
            <person name="Wrobel A."/>
            <person name="Rasinkangas P."/>
            <person name="Parkhill J."/>
            <person name="Rea M.C."/>
            <person name="O'Sullivan O."/>
            <person name="Ritari J."/>
            <person name="Douillard F.P."/>
            <person name="Paul Ross R."/>
            <person name="Yang R."/>
            <person name="Briner A.E."/>
            <person name="Felis G.E."/>
            <person name="de Vos W.M."/>
            <person name="Barrangou R."/>
            <person name="Klaenhammer T.R."/>
            <person name="Caufield P.W."/>
            <person name="Cui Y."/>
            <person name="Zhang H."/>
            <person name="O'Toole P.W."/>
        </authorList>
    </citation>
    <scope>NUCLEOTIDE SEQUENCE [LARGE SCALE GENOMIC DNA]</scope>
    <source>
        <strain evidence="9 10">DSM 24301</strain>
    </source>
</reference>
<evidence type="ECO:0000313" key="10">
    <source>
        <dbReference type="Proteomes" id="UP000050969"/>
    </source>
</evidence>
<dbReference type="InterPro" id="IPR000515">
    <property type="entry name" value="MetI-like"/>
</dbReference>
<dbReference type="Proteomes" id="UP000050969">
    <property type="component" value="Unassembled WGS sequence"/>
</dbReference>
<dbReference type="PROSITE" id="PS50928">
    <property type="entry name" value="ABC_TM1"/>
    <property type="match status" value="1"/>
</dbReference>
<sequence>MTFFYRKHLRLALTLAGLATLYLIASLGLGFQQATLLQAHNGIAWMLQHFIPDAAAFTNLGSIGYQLWRTFVIATAATGLAGLVSLILALLGARNIVTHSATLSWLIRGFASLMRNIPVIAWALLLLFSFKQNELTGYLALFLMNLGFLTRAFMETIEDFNPDKLEALRATGATYPQALAQSLLPEISVPISEWLLYSVENNLRDATLVGLLTGTGVGFLFDLYFKSLNYPAAGLVVLTLVILVIALEMVANLIRKVIA</sequence>
<feature type="transmembrane region" description="Helical" evidence="7">
    <location>
        <begin position="231"/>
        <end position="254"/>
    </location>
</feature>
<evidence type="ECO:0000256" key="7">
    <source>
        <dbReference type="RuleBase" id="RU363032"/>
    </source>
</evidence>
<evidence type="ECO:0000256" key="1">
    <source>
        <dbReference type="ARBA" id="ARBA00004651"/>
    </source>
</evidence>
<dbReference type="CDD" id="cd06261">
    <property type="entry name" value="TM_PBP2"/>
    <property type="match status" value="1"/>
</dbReference>
<dbReference type="Gene3D" id="1.10.3720.10">
    <property type="entry name" value="MetI-like"/>
    <property type="match status" value="1"/>
</dbReference>
<organism evidence="9 10">
    <name type="scientific">Lacticaseibacillus saniviri JCM 17471 = DSM 24301</name>
    <dbReference type="NCBI Taxonomy" id="1293598"/>
    <lineage>
        <taxon>Bacteria</taxon>
        <taxon>Bacillati</taxon>
        <taxon>Bacillota</taxon>
        <taxon>Bacilli</taxon>
        <taxon>Lactobacillales</taxon>
        <taxon>Lactobacillaceae</taxon>
        <taxon>Lacticaseibacillus</taxon>
    </lineage>
</organism>
<keyword evidence="2 7" id="KW-0813">Transport</keyword>
<evidence type="ECO:0000256" key="5">
    <source>
        <dbReference type="ARBA" id="ARBA00022989"/>
    </source>
</evidence>